<dbReference type="HAMAP" id="MF_01043">
    <property type="entry name" value="PlsY"/>
    <property type="match status" value="1"/>
</dbReference>
<feature type="transmembrane region" description="Helical" evidence="10">
    <location>
        <begin position="6"/>
        <end position="29"/>
    </location>
</feature>
<evidence type="ECO:0000256" key="7">
    <source>
        <dbReference type="ARBA" id="ARBA00023136"/>
    </source>
</evidence>
<keyword evidence="5 10" id="KW-1133">Transmembrane helix</keyword>
<dbReference type="GO" id="GO:0043772">
    <property type="term" value="F:acyl-phosphate glycerol-3-phosphate acyltransferase activity"/>
    <property type="evidence" value="ECO:0007669"/>
    <property type="project" value="UniProtKB-UniRule"/>
</dbReference>
<evidence type="ECO:0000256" key="1">
    <source>
        <dbReference type="ARBA" id="ARBA00022475"/>
    </source>
</evidence>
<organism evidence="11 12">
    <name type="scientific">Thiohalorhabdus denitrificans</name>
    <dbReference type="NCBI Taxonomy" id="381306"/>
    <lineage>
        <taxon>Bacteria</taxon>
        <taxon>Pseudomonadati</taxon>
        <taxon>Pseudomonadota</taxon>
        <taxon>Gammaproteobacteria</taxon>
        <taxon>Thiohalorhabdales</taxon>
        <taxon>Thiohalorhabdaceae</taxon>
        <taxon>Thiohalorhabdus</taxon>
    </lineage>
</organism>
<dbReference type="PANTHER" id="PTHR30309:SF0">
    <property type="entry name" value="GLYCEROL-3-PHOSPHATE ACYLTRANSFERASE-RELATED"/>
    <property type="match status" value="1"/>
</dbReference>
<keyword evidence="4 10" id="KW-0812">Transmembrane</keyword>
<keyword evidence="8 10" id="KW-0594">Phospholipid biosynthesis</keyword>
<keyword evidence="9 10" id="KW-1208">Phospholipid metabolism</keyword>
<name>A0A1G5FRM5_9GAMM</name>
<dbReference type="PANTHER" id="PTHR30309">
    <property type="entry name" value="INNER MEMBRANE PROTEIN YGIH"/>
    <property type="match status" value="1"/>
</dbReference>
<dbReference type="EMBL" id="FMUN01000005">
    <property type="protein sequence ID" value="SCY41777.1"/>
    <property type="molecule type" value="Genomic_DNA"/>
</dbReference>
<dbReference type="NCBIfam" id="TIGR00023">
    <property type="entry name" value="glycerol-3-phosphate 1-O-acyltransferase PlsY"/>
    <property type="match status" value="1"/>
</dbReference>
<keyword evidence="12" id="KW-1185">Reference proteome</keyword>
<comment type="subunit">
    <text evidence="10">Probably interacts with PlsX.</text>
</comment>
<evidence type="ECO:0000256" key="5">
    <source>
        <dbReference type="ARBA" id="ARBA00022989"/>
    </source>
</evidence>
<keyword evidence="11" id="KW-0012">Acyltransferase</keyword>
<dbReference type="SMART" id="SM01207">
    <property type="entry name" value="G3P_acyltransf"/>
    <property type="match status" value="1"/>
</dbReference>
<dbReference type="InterPro" id="IPR003811">
    <property type="entry name" value="G3P_acylTferase_PlsY"/>
</dbReference>
<evidence type="ECO:0000313" key="12">
    <source>
        <dbReference type="Proteomes" id="UP000183104"/>
    </source>
</evidence>
<evidence type="ECO:0000313" key="11">
    <source>
        <dbReference type="EMBL" id="SCY41777.1"/>
    </source>
</evidence>
<proteinExistence type="inferred from homology"/>
<comment type="function">
    <text evidence="10">Catalyzes the transfer of an acyl group from acyl-phosphate (acyl-PO(4)) to glycerol-3-phosphate (G3P) to form lysophosphatidic acid (LPA). This enzyme utilizes acyl-phosphate as fatty acyl donor, but not acyl-CoA or acyl-ACP.</text>
</comment>
<keyword evidence="6 10" id="KW-0443">Lipid metabolism</keyword>
<sequence length="207" mass="21272">MYPDSTWLIAVAAVAAAYAIGSLTSAVVVSRALGLPDPRYAGSKNPGATNVLRLGGKLPAALTLIADVLKGTLPVAVAMLWLSGWPLMAVAAAPFLGHLFPLYSGLRNGGKGVATGLGVYIALAPPVAGSLVATWLAVAALTRYSSLSALAAAVSVPLWSAFWYPGSTPLLGLGVVLAVLLVYRHKDNIARLLRGEESRIGDKSKTA</sequence>
<evidence type="ECO:0000256" key="6">
    <source>
        <dbReference type="ARBA" id="ARBA00023098"/>
    </source>
</evidence>
<keyword evidence="7 10" id="KW-0472">Membrane</keyword>
<feature type="transmembrane region" description="Helical" evidence="10">
    <location>
        <begin position="161"/>
        <end position="183"/>
    </location>
</feature>
<comment type="pathway">
    <text evidence="10">Lipid metabolism; phospholipid metabolism.</text>
</comment>
<reference evidence="12" key="1">
    <citation type="submission" date="2016-10" db="EMBL/GenBank/DDBJ databases">
        <authorList>
            <person name="Varghese N."/>
        </authorList>
    </citation>
    <scope>NUCLEOTIDE SEQUENCE [LARGE SCALE GENOMIC DNA]</scope>
    <source>
        <strain evidence="12">HL 19</strain>
    </source>
</reference>
<keyword evidence="2 10" id="KW-0444">Lipid biosynthesis</keyword>
<dbReference type="UniPathway" id="UPA00085"/>
<comment type="similarity">
    <text evidence="10">Belongs to the PlsY family.</text>
</comment>
<evidence type="ECO:0000256" key="9">
    <source>
        <dbReference type="ARBA" id="ARBA00023264"/>
    </source>
</evidence>
<comment type="catalytic activity">
    <reaction evidence="10">
        <text>an acyl phosphate + sn-glycerol 3-phosphate = a 1-acyl-sn-glycero-3-phosphate + phosphate</text>
        <dbReference type="Rhea" id="RHEA:34075"/>
        <dbReference type="ChEBI" id="CHEBI:43474"/>
        <dbReference type="ChEBI" id="CHEBI:57597"/>
        <dbReference type="ChEBI" id="CHEBI:57970"/>
        <dbReference type="ChEBI" id="CHEBI:59918"/>
        <dbReference type="EC" id="2.3.1.275"/>
    </reaction>
</comment>
<dbReference type="GO" id="GO:0005886">
    <property type="term" value="C:plasma membrane"/>
    <property type="evidence" value="ECO:0007669"/>
    <property type="project" value="UniProtKB-SubCell"/>
</dbReference>
<comment type="subcellular location">
    <subcellularLocation>
        <location evidence="10">Cell membrane</location>
        <topology evidence="10">Multi-pass membrane protein</topology>
    </subcellularLocation>
</comment>
<dbReference type="EC" id="2.3.1.275" evidence="10"/>
<dbReference type="GO" id="GO:0008654">
    <property type="term" value="P:phospholipid biosynthetic process"/>
    <property type="evidence" value="ECO:0007669"/>
    <property type="project" value="UniProtKB-UniRule"/>
</dbReference>
<keyword evidence="3 10" id="KW-0808">Transferase</keyword>
<dbReference type="STRING" id="381306.AN478_03495"/>
<evidence type="ECO:0000256" key="2">
    <source>
        <dbReference type="ARBA" id="ARBA00022516"/>
    </source>
</evidence>
<gene>
    <name evidence="10" type="primary">plsY</name>
    <name evidence="11" type="ORF">SAMN05661077_2079</name>
</gene>
<evidence type="ECO:0000256" key="3">
    <source>
        <dbReference type="ARBA" id="ARBA00022679"/>
    </source>
</evidence>
<accession>A0A1G5FRM5</accession>
<evidence type="ECO:0000256" key="8">
    <source>
        <dbReference type="ARBA" id="ARBA00023209"/>
    </source>
</evidence>
<evidence type="ECO:0000256" key="4">
    <source>
        <dbReference type="ARBA" id="ARBA00022692"/>
    </source>
</evidence>
<dbReference type="AlphaFoldDB" id="A0A1G5FRM5"/>
<evidence type="ECO:0000256" key="10">
    <source>
        <dbReference type="HAMAP-Rule" id="MF_01043"/>
    </source>
</evidence>
<feature type="transmembrane region" description="Helical" evidence="10">
    <location>
        <begin position="87"/>
        <end position="106"/>
    </location>
</feature>
<protein>
    <recommendedName>
        <fullName evidence="10">Glycerol-3-phosphate acyltransferase</fullName>
    </recommendedName>
    <alternativeName>
        <fullName evidence="10">Acyl-PO4 G3P acyltransferase</fullName>
    </alternativeName>
    <alternativeName>
        <fullName evidence="10">Acyl-phosphate--glycerol-3-phosphate acyltransferase</fullName>
    </alternativeName>
    <alternativeName>
        <fullName evidence="10">G3P acyltransferase</fullName>
        <shortName evidence="10">GPAT</shortName>
        <ecNumber evidence="10">2.3.1.275</ecNumber>
    </alternativeName>
    <alternativeName>
        <fullName evidence="10">Lysophosphatidic acid synthase</fullName>
        <shortName evidence="10">LPA synthase</shortName>
    </alternativeName>
</protein>
<dbReference type="Proteomes" id="UP000183104">
    <property type="component" value="Unassembled WGS sequence"/>
</dbReference>
<dbReference type="Pfam" id="PF02660">
    <property type="entry name" value="G3P_acyltransf"/>
    <property type="match status" value="1"/>
</dbReference>
<feature type="transmembrane region" description="Helical" evidence="10">
    <location>
        <begin position="118"/>
        <end position="141"/>
    </location>
</feature>
<keyword evidence="1 10" id="KW-1003">Cell membrane</keyword>